<protein>
    <submittedName>
        <fullName evidence="1">Uncharacterized protein</fullName>
    </submittedName>
</protein>
<dbReference type="OrthoDB" id="8588059at2"/>
<dbReference type="EMBL" id="CP025682">
    <property type="protein sequence ID" value="AUN96004.1"/>
    <property type="molecule type" value="Genomic_DNA"/>
</dbReference>
<organism evidence="1 2">
    <name type="scientific">Pseudazoarcus pumilus</name>
    <dbReference type="NCBI Taxonomy" id="2067960"/>
    <lineage>
        <taxon>Bacteria</taxon>
        <taxon>Pseudomonadati</taxon>
        <taxon>Pseudomonadota</taxon>
        <taxon>Betaproteobacteria</taxon>
        <taxon>Rhodocyclales</taxon>
        <taxon>Zoogloeaceae</taxon>
        <taxon>Pseudazoarcus</taxon>
    </lineage>
</organism>
<proteinExistence type="predicted"/>
<reference evidence="1 2" key="1">
    <citation type="submission" date="2018-01" db="EMBL/GenBank/DDBJ databases">
        <authorList>
            <person name="Fu G.-Y."/>
        </authorList>
    </citation>
    <scope>NUCLEOTIDE SEQUENCE [LARGE SCALE GENOMIC DNA]</scope>
    <source>
        <strain evidence="1 2">SY39</strain>
    </source>
</reference>
<dbReference type="RefSeq" id="WP_102248049.1">
    <property type="nucleotide sequence ID" value="NZ_CP025682.1"/>
</dbReference>
<dbReference type="Proteomes" id="UP000242205">
    <property type="component" value="Chromosome"/>
</dbReference>
<name>A0A2I6S9S9_9RHOO</name>
<dbReference type="AlphaFoldDB" id="A0A2I6S9S9"/>
<evidence type="ECO:0000313" key="1">
    <source>
        <dbReference type="EMBL" id="AUN96004.1"/>
    </source>
</evidence>
<dbReference type="KEGG" id="atw:C0099_14285"/>
<keyword evidence="2" id="KW-1185">Reference proteome</keyword>
<sequence length="155" mass="16757">MDSTTVYVKTALGHEEVATRGRHVPARVRAMLIIIDGRRSVGELLANHPAPDEARDHLQTLVDGGFIAPADAVAADSTPAAGMTGEDFAETRRAVAAALVDFLGPDADTFTPRIEHAASRDELTAECETLFRMLEQTVGRARAERFRDTVMSRLG</sequence>
<evidence type="ECO:0000313" key="2">
    <source>
        <dbReference type="Proteomes" id="UP000242205"/>
    </source>
</evidence>
<accession>A0A2I6S9S9</accession>
<gene>
    <name evidence="1" type="ORF">C0099_14285</name>
</gene>